<evidence type="ECO:0000313" key="4">
    <source>
        <dbReference type="Proteomes" id="UP001160130"/>
    </source>
</evidence>
<gene>
    <name evidence="3" type="ORF">M2272_001925</name>
</gene>
<dbReference type="InterPro" id="IPR010427">
    <property type="entry name" value="DUF1023"/>
</dbReference>
<accession>A0ABT6KX52</accession>
<proteinExistence type="predicted"/>
<dbReference type="Proteomes" id="UP001160130">
    <property type="component" value="Unassembled WGS sequence"/>
</dbReference>
<name>A0ABT6KX52_9MYCO</name>
<feature type="domain" description="DUF1023" evidence="2">
    <location>
        <begin position="328"/>
        <end position="475"/>
    </location>
</feature>
<dbReference type="EMBL" id="JARXVE010000003">
    <property type="protein sequence ID" value="MDH6195285.1"/>
    <property type="molecule type" value="Genomic_DNA"/>
</dbReference>
<protein>
    <recommendedName>
        <fullName evidence="2">DUF1023 domain-containing protein</fullName>
    </recommendedName>
</protein>
<evidence type="ECO:0000313" key="3">
    <source>
        <dbReference type="EMBL" id="MDH6195285.1"/>
    </source>
</evidence>
<dbReference type="Pfam" id="PF06259">
    <property type="entry name" value="Abhydrolase_8"/>
    <property type="match status" value="1"/>
</dbReference>
<evidence type="ECO:0000259" key="2">
    <source>
        <dbReference type="Pfam" id="PF06259"/>
    </source>
</evidence>
<comment type="caution">
    <text evidence="3">The sequence shown here is derived from an EMBL/GenBank/DDBJ whole genome shotgun (WGS) entry which is preliminary data.</text>
</comment>
<keyword evidence="4" id="KW-1185">Reference proteome</keyword>
<feature type="region of interest" description="Disordered" evidence="1">
    <location>
        <begin position="560"/>
        <end position="586"/>
    </location>
</feature>
<organism evidence="3 4">
    <name type="scientific">Mycolicibacterium frederiksbergense</name>
    <dbReference type="NCBI Taxonomy" id="117567"/>
    <lineage>
        <taxon>Bacteria</taxon>
        <taxon>Bacillati</taxon>
        <taxon>Actinomycetota</taxon>
        <taxon>Actinomycetes</taxon>
        <taxon>Mycobacteriales</taxon>
        <taxon>Mycobacteriaceae</taxon>
        <taxon>Mycolicibacterium</taxon>
    </lineage>
</organism>
<reference evidence="3 4" key="1">
    <citation type="submission" date="2023-04" db="EMBL/GenBank/DDBJ databases">
        <title>Forest soil microbial communities from Buena Vista Peninsula, Colon Province, Panama.</title>
        <authorList>
            <person name="Bouskill N."/>
        </authorList>
    </citation>
    <scope>NUCLEOTIDE SEQUENCE [LARGE SCALE GENOMIC DNA]</scope>
    <source>
        <strain evidence="3 4">AC80</strain>
    </source>
</reference>
<sequence length="618" mass="65412">MCKTGGRGALHALSDIDSWSVGALQSIAFELGDELTTIEGVATDLDLISRLPGWESPAADAARGKISSAKGNVLDDAAVIGAVQTLAQETAVAVAKLHTELDAIRADVAAQGGLLHLAADGEVTISGSPDDREELKPIAENIEARAKALIHQAEDIDADCAEVFGHLENGDITARGATDFASAQQMGRDQSGLSAPYPPEGDGVAPRDVTAWWDALSEDEQKKVITEHPDWIGNRDGVPAEASNKANIPILDRELEEAQRAVDTIPTREQYRQDHPGLNGAQLTSRYDQMVQERNHRLDNAKAMKEALSGDQPPKYLMRLEFPEGREPRAVIAVGNPDTAEHVTVTTPGVGTNPTSLPGMVNEAGALRSEIQNQLVRADRVGEEVATIAWLGYEPPAKDDISVLEAGFDRRANEAAPDLADFYRGINATNEHGSDVHLSAFGHSYGSLTTAQALNELGVSGVVDDAAFYGSPGLGDSNVPETVIGPRGVPYEVSVPIRDESDLFLADGHAFVMSAPEDPISGDPRILGVPVPALGDFGALGPNPLTLPLEQLSADAAVTDGVSRQGASSHADYPRPYDPDPLDGNGTQILRTPAYNLAVIAADLADVPTKNGEDRLVR</sequence>
<evidence type="ECO:0000256" key="1">
    <source>
        <dbReference type="SAM" id="MobiDB-lite"/>
    </source>
</evidence>